<reference evidence="1" key="1">
    <citation type="submission" date="2020-10" db="EMBL/GenBank/DDBJ databases">
        <authorList>
            <person name="Gilroy R."/>
        </authorList>
    </citation>
    <scope>NUCLEOTIDE SEQUENCE</scope>
    <source>
        <strain evidence="1">10669</strain>
    </source>
</reference>
<gene>
    <name evidence="1" type="ORF">IAC75_00815</name>
</gene>
<protein>
    <submittedName>
        <fullName evidence="1">Uncharacterized protein</fullName>
    </submittedName>
</protein>
<evidence type="ECO:0000313" key="1">
    <source>
        <dbReference type="EMBL" id="HIV03680.1"/>
    </source>
</evidence>
<dbReference type="EMBL" id="DVOG01000020">
    <property type="protein sequence ID" value="HIV03680.1"/>
    <property type="molecule type" value="Genomic_DNA"/>
</dbReference>
<dbReference type="Proteomes" id="UP000886812">
    <property type="component" value="Unassembled WGS sequence"/>
</dbReference>
<sequence length="110" mass="12615">KISAEGLRDETRGIYVYSRAAWRESRREMLENTKKIIAEQLALARLSDDEIRARAANDRSLPYNVRSARESLVNLREVLAYNERELADDSAYRDYVAKSLAQAKKLGVEP</sequence>
<organism evidence="1 2">
    <name type="scientific">Candidatus Spyradosoma merdigallinarum</name>
    <dbReference type="NCBI Taxonomy" id="2840950"/>
    <lineage>
        <taxon>Bacteria</taxon>
        <taxon>Pseudomonadati</taxon>
        <taxon>Verrucomicrobiota</taxon>
        <taxon>Opitutia</taxon>
        <taxon>Opitutia incertae sedis</taxon>
        <taxon>Candidatus Spyradosoma</taxon>
    </lineage>
</organism>
<proteinExistence type="predicted"/>
<comment type="caution">
    <text evidence="1">The sequence shown here is derived from an EMBL/GenBank/DDBJ whole genome shotgun (WGS) entry which is preliminary data.</text>
</comment>
<accession>A0A9D1NIU4</accession>
<dbReference type="AlphaFoldDB" id="A0A9D1NIU4"/>
<name>A0A9D1NIU4_9BACT</name>
<feature type="non-terminal residue" evidence="1">
    <location>
        <position position="1"/>
    </location>
</feature>
<reference evidence="1" key="2">
    <citation type="journal article" date="2021" name="PeerJ">
        <title>Extensive microbial diversity within the chicken gut microbiome revealed by metagenomics and culture.</title>
        <authorList>
            <person name="Gilroy R."/>
            <person name="Ravi A."/>
            <person name="Getino M."/>
            <person name="Pursley I."/>
            <person name="Horton D.L."/>
            <person name="Alikhan N.F."/>
            <person name="Baker D."/>
            <person name="Gharbi K."/>
            <person name="Hall N."/>
            <person name="Watson M."/>
            <person name="Adriaenssens E.M."/>
            <person name="Foster-Nyarko E."/>
            <person name="Jarju S."/>
            <person name="Secka A."/>
            <person name="Antonio M."/>
            <person name="Oren A."/>
            <person name="Chaudhuri R.R."/>
            <person name="La Ragione R."/>
            <person name="Hildebrand F."/>
            <person name="Pallen M.J."/>
        </authorList>
    </citation>
    <scope>NUCLEOTIDE SEQUENCE</scope>
    <source>
        <strain evidence="1">10669</strain>
    </source>
</reference>
<evidence type="ECO:0000313" key="2">
    <source>
        <dbReference type="Proteomes" id="UP000886812"/>
    </source>
</evidence>